<keyword evidence="1 2" id="KW-0238">DNA-binding</keyword>
<accession>A0A8I0AFL7</accession>
<dbReference type="AlphaFoldDB" id="A0A8I0AFL7"/>
<dbReference type="PROSITE" id="PS50977">
    <property type="entry name" value="HTH_TETR_2"/>
    <property type="match status" value="1"/>
</dbReference>
<dbReference type="PANTHER" id="PTHR43479">
    <property type="entry name" value="ACREF/ENVCD OPERON REPRESSOR-RELATED"/>
    <property type="match status" value="1"/>
</dbReference>
<comment type="caution">
    <text evidence="4">The sequence shown here is derived from an EMBL/GenBank/DDBJ whole genome shotgun (WGS) entry which is preliminary data.</text>
</comment>
<dbReference type="GO" id="GO:0003677">
    <property type="term" value="F:DNA binding"/>
    <property type="evidence" value="ECO:0007669"/>
    <property type="project" value="UniProtKB-UniRule"/>
</dbReference>
<feature type="DNA-binding region" description="H-T-H motif" evidence="2">
    <location>
        <begin position="26"/>
        <end position="45"/>
    </location>
</feature>
<dbReference type="Pfam" id="PF14278">
    <property type="entry name" value="TetR_C_8"/>
    <property type="match status" value="1"/>
</dbReference>
<dbReference type="InterPro" id="IPR039532">
    <property type="entry name" value="TetR_C_Firmicutes"/>
</dbReference>
<keyword evidence="5" id="KW-1185">Reference proteome</keyword>
<dbReference type="PANTHER" id="PTHR43479:SF7">
    <property type="entry name" value="TETR-FAMILY TRANSCRIPTIONAL REGULATOR"/>
    <property type="match status" value="1"/>
</dbReference>
<dbReference type="InterPro" id="IPR001647">
    <property type="entry name" value="HTH_TetR"/>
</dbReference>
<evidence type="ECO:0000313" key="5">
    <source>
        <dbReference type="Proteomes" id="UP000615234"/>
    </source>
</evidence>
<proteinExistence type="predicted"/>
<dbReference type="InterPro" id="IPR009057">
    <property type="entry name" value="Homeodomain-like_sf"/>
</dbReference>
<name>A0A8I0AFL7_9FIRM</name>
<evidence type="ECO:0000256" key="1">
    <source>
        <dbReference type="ARBA" id="ARBA00023125"/>
    </source>
</evidence>
<protein>
    <submittedName>
        <fullName evidence="4">TetR/AcrR family transcriptional regulator C-terminal domain-containing protein</fullName>
    </submittedName>
</protein>
<dbReference type="Pfam" id="PF00440">
    <property type="entry name" value="TetR_N"/>
    <property type="match status" value="1"/>
</dbReference>
<organism evidence="4 5">
    <name type="scientific">Coprococcus hominis</name>
    <name type="common">ex Liu et al. 2022</name>
    <dbReference type="NCBI Taxonomy" id="2763039"/>
    <lineage>
        <taxon>Bacteria</taxon>
        <taxon>Bacillati</taxon>
        <taxon>Bacillota</taxon>
        <taxon>Clostridia</taxon>
        <taxon>Lachnospirales</taxon>
        <taxon>Lachnospiraceae</taxon>
        <taxon>Coprococcus</taxon>
    </lineage>
</organism>
<dbReference type="SUPFAM" id="SSF46689">
    <property type="entry name" value="Homeodomain-like"/>
    <property type="match status" value="1"/>
</dbReference>
<feature type="domain" description="HTH tetR-type" evidence="3">
    <location>
        <begin position="3"/>
        <end position="63"/>
    </location>
</feature>
<dbReference type="InterPro" id="IPR050624">
    <property type="entry name" value="HTH-type_Tx_Regulator"/>
</dbReference>
<dbReference type="RefSeq" id="WP_165853015.1">
    <property type="nucleotide sequence ID" value="NZ_JACOOX010000002.1"/>
</dbReference>
<evidence type="ECO:0000313" key="4">
    <source>
        <dbReference type="EMBL" id="MBC5662204.1"/>
    </source>
</evidence>
<reference evidence="4 5" key="1">
    <citation type="submission" date="2020-08" db="EMBL/GenBank/DDBJ databases">
        <title>Genome public.</title>
        <authorList>
            <person name="Liu C."/>
            <person name="Sun Q."/>
        </authorList>
    </citation>
    <scope>NUCLEOTIDE SEQUENCE [LARGE SCALE GENOMIC DNA]</scope>
    <source>
        <strain evidence="4 5">NSJ-10</strain>
    </source>
</reference>
<dbReference type="Proteomes" id="UP000615234">
    <property type="component" value="Unassembled WGS sequence"/>
</dbReference>
<dbReference type="EMBL" id="JACOOX010000002">
    <property type="protein sequence ID" value="MBC5662204.1"/>
    <property type="molecule type" value="Genomic_DNA"/>
</dbReference>
<sequence>MSQITKRALEASLKKLLTKKPLDKITITDITEDCGINRMTFYYHFKDIYDLVEWVCVEDATRILGENKTYDTWQEGFLRIFEAVSENKTFMMNAYHSISRDQVEKYLYSLTYDLMIKVIEDKAKNMQVRDEDKKFIADFYKCSFVGVLLEWIENGMKQDPHVIVDKMGLVMHDNITRALEAFRTDAFHKKTES</sequence>
<evidence type="ECO:0000256" key="2">
    <source>
        <dbReference type="PROSITE-ProRule" id="PRU00335"/>
    </source>
</evidence>
<gene>
    <name evidence="4" type="ORF">H8S09_04735</name>
</gene>
<evidence type="ECO:0000259" key="3">
    <source>
        <dbReference type="PROSITE" id="PS50977"/>
    </source>
</evidence>
<dbReference type="Gene3D" id="1.10.357.10">
    <property type="entry name" value="Tetracycline Repressor, domain 2"/>
    <property type="match status" value="1"/>
</dbReference>